<evidence type="ECO:0000313" key="2">
    <source>
        <dbReference type="Proteomes" id="UP000253664"/>
    </source>
</evidence>
<feature type="non-terminal residue" evidence="1">
    <location>
        <position position="87"/>
    </location>
</feature>
<name>A0A367LJB1_9HYPO</name>
<comment type="caution">
    <text evidence="1">The sequence shown here is derived from an EMBL/GenBank/DDBJ whole genome shotgun (WGS) entry which is preliminary data.</text>
</comment>
<proteinExistence type="predicted"/>
<dbReference type="EMBL" id="LKCN02000004">
    <property type="protein sequence ID" value="RCI14499.1"/>
    <property type="molecule type" value="Genomic_DNA"/>
</dbReference>
<reference evidence="1 2" key="1">
    <citation type="journal article" date="2015" name="BMC Genomics">
        <title>Insights from the genome of Ophiocordyceps polyrhachis-furcata to pathogenicity and host specificity in insect fungi.</title>
        <authorList>
            <person name="Wichadakul D."/>
            <person name="Kobmoo N."/>
            <person name="Ingsriswang S."/>
            <person name="Tangphatsornruang S."/>
            <person name="Chantasingh D."/>
            <person name="Luangsa-ard J.J."/>
            <person name="Eurwilaichitr L."/>
        </authorList>
    </citation>
    <scope>NUCLEOTIDE SEQUENCE [LARGE SCALE GENOMIC DNA]</scope>
    <source>
        <strain evidence="1 2">BCC 54312</strain>
    </source>
</reference>
<dbReference type="Proteomes" id="UP000253664">
    <property type="component" value="Unassembled WGS sequence"/>
</dbReference>
<accession>A0A367LJB1</accession>
<protein>
    <submittedName>
        <fullName evidence="1">Uncharacterized protein</fullName>
    </submittedName>
</protein>
<gene>
    <name evidence="1" type="ORF">L249_5925</name>
</gene>
<sequence>PYASEDKGIKNAVCLLEREEKKKGGADPGRCQDHPYISYSILSVDHLHLPPPSRPLIFLVFTLFHISLSLDGGKQKAERIDVPYTRV</sequence>
<feature type="non-terminal residue" evidence="1">
    <location>
        <position position="1"/>
    </location>
</feature>
<organism evidence="1 2">
    <name type="scientific">Ophiocordyceps polyrhachis-furcata BCC 54312</name>
    <dbReference type="NCBI Taxonomy" id="1330021"/>
    <lineage>
        <taxon>Eukaryota</taxon>
        <taxon>Fungi</taxon>
        <taxon>Dikarya</taxon>
        <taxon>Ascomycota</taxon>
        <taxon>Pezizomycotina</taxon>
        <taxon>Sordariomycetes</taxon>
        <taxon>Hypocreomycetidae</taxon>
        <taxon>Hypocreales</taxon>
        <taxon>Ophiocordycipitaceae</taxon>
        <taxon>Ophiocordyceps</taxon>
    </lineage>
</organism>
<evidence type="ECO:0000313" key="1">
    <source>
        <dbReference type="EMBL" id="RCI14499.1"/>
    </source>
</evidence>
<dbReference type="AlphaFoldDB" id="A0A367LJB1"/>
<keyword evidence="2" id="KW-1185">Reference proteome</keyword>